<comment type="caution">
    <text evidence="1">The sequence shown here is derived from an EMBL/GenBank/DDBJ whole genome shotgun (WGS) entry which is preliminary data.</text>
</comment>
<dbReference type="EMBL" id="QRVK01000056">
    <property type="protein sequence ID" value="RGS36053.1"/>
    <property type="molecule type" value="Genomic_DNA"/>
</dbReference>
<proteinExistence type="predicted"/>
<protein>
    <submittedName>
        <fullName evidence="1">Uncharacterized protein</fullName>
    </submittedName>
</protein>
<dbReference type="Proteomes" id="UP000283295">
    <property type="component" value="Unassembled WGS sequence"/>
</dbReference>
<evidence type="ECO:0000313" key="1">
    <source>
        <dbReference type="EMBL" id="RGS36053.1"/>
    </source>
</evidence>
<accession>A0A3R5ZYW3</accession>
<evidence type="ECO:0000313" key="2">
    <source>
        <dbReference type="Proteomes" id="UP000283295"/>
    </source>
</evidence>
<gene>
    <name evidence="1" type="ORF">DWX94_13245</name>
</gene>
<name>A0A3R5ZYW3_9FIRM</name>
<dbReference type="AlphaFoldDB" id="A0A3R5ZYW3"/>
<sequence length="251" mass="28609">MSDIAGSSGSRGNTGRGAGVALPFYELFQFGKFGKFSVEKDKQDLAVIATRAFQEGYDFRFGLATAVPMIIMDLSIRLIWALRRHFQYEKPFKECIPTSQHADLRVMLLLGNGTLCVIDGADAAIRSGGNFLAMFTRLNLIAWFRFVSLVLKEICIRLGIKEVLQKELEAFKRVNDAILLYLAELEKTDVEAYKREVESYTEYCSLIEKTSNEETLNMALILSFKQLEIEKAWDGDFDEFMNHRSNHLVFE</sequence>
<organism evidence="1 2">
    <name type="scientific">Coprococcus eutactus</name>
    <dbReference type="NCBI Taxonomy" id="33043"/>
    <lineage>
        <taxon>Bacteria</taxon>
        <taxon>Bacillati</taxon>
        <taxon>Bacillota</taxon>
        <taxon>Clostridia</taxon>
        <taxon>Lachnospirales</taxon>
        <taxon>Lachnospiraceae</taxon>
        <taxon>Coprococcus</taxon>
    </lineage>
</organism>
<reference evidence="1 2" key="1">
    <citation type="submission" date="2018-08" db="EMBL/GenBank/DDBJ databases">
        <title>A genome reference for cultivated species of the human gut microbiota.</title>
        <authorList>
            <person name="Zou Y."/>
            <person name="Xue W."/>
            <person name="Luo G."/>
        </authorList>
    </citation>
    <scope>NUCLEOTIDE SEQUENCE [LARGE SCALE GENOMIC DNA]</scope>
    <source>
        <strain evidence="1 2">AF22-21</strain>
    </source>
</reference>
<dbReference type="OrthoDB" id="3239452at2"/>